<reference evidence="1" key="1">
    <citation type="submission" date="2015-12" db="EMBL/GenBank/DDBJ databases">
        <title>Gene expression during late stages of embryo sac development: a critical building block for successful pollen-pistil interactions.</title>
        <authorList>
            <person name="Liu Y."/>
            <person name="Joly V."/>
            <person name="Sabar M."/>
            <person name="Matton D.P."/>
        </authorList>
    </citation>
    <scope>NUCLEOTIDE SEQUENCE</scope>
</reference>
<dbReference type="EMBL" id="GEDG01032888">
    <property type="protein sequence ID" value="JAP10568.1"/>
    <property type="molecule type" value="Transcribed_RNA"/>
</dbReference>
<evidence type="ECO:0000313" key="1">
    <source>
        <dbReference type="EMBL" id="JAP10568.1"/>
    </source>
</evidence>
<organism evidence="1">
    <name type="scientific">Solanum chacoense</name>
    <name type="common">Chaco potato</name>
    <dbReference type="NCBI Taxonomy" id="4108"/>
    <lineage>
        <taxon>Eukaryota</taxon>
        <taxon>Viridiplantae</taxon>
        <taxon>Streptophyta</taxon>
        <taxon>Embryophyta</taxon>
        <taxon>Tracheophyta</taxon>
        <taxon>Spermatophyta</taxon>
        <taxon>Magnoliopsida</taxon>
        <taxon>eudicotyledons</taxon>
        <taxon>Gunneridae</taxon>
        <taxon>Pentapetalae</taxon>
        <taxon>asterids</taxon>
        <taxon>lamiids</taxon>
        <taxon>Solanales</taxon>
        <taxon>Solanaceae</taxon>
        <taxon>Solanoideae</taxon>
        <taxon>Solaneae</taxon>
        <taxon>Solanum</taxon>
    </lineage>
</organism>
<dbReference type="AlphaFoldDB" id="A0A0V0GR83"/>
<proteinExistence type="predicted"/>
<sequence length="86" mass="9904">MALLVQPLEIQVKLQSFFQICLGSLPCRYFQVTHLGLHWIILLKSGLYCPVDRLLVGTMSSLEFLTICRRKRKIAHSMDSREVQQG</sequence>
<name>A0A0V0GR83_SOLCH</name>
<protein>
    <submittedName>
        <fullName evidence="1">Putative ovule protein</fullName>
    </submittedName>
</protein>
<accession>A0A0V0GR83</accession>